<accession>A0ABU1QIV1</accession>
<organism evidence="1 2">
    <name type="scientific">Paenibacillus peoriae</name>
    <dbReference type="NCBI Taxonomy" id="59893"/>
    <lineage>
        <taxon>Bacteria</taxon>
        <taxon>Bacillati</taxon>
        <taxon>Bacillota</taxon>
        <taxon>Bacilli</taxon>
        <taxon>Bacillales</taxon>
        <taxon>Paenibacillaceae</taxon>
        <taxon>Paenibacillus</taxon>
    </lineage>
</organism>
<dbReference type="Proteomes" id="UP001266807">
    <property type="component" value="Unassembled WGS sequence"/>
</dbReference>
<proteinExistence type="predicted"/>
<keyword evidence="2" id="KW-1185">Reference proteome</keyword>
<name>A0ABU1QIV1_9BACL</name>
<gene>
    <name evidence="1" type="ORF">J2W98_003817</name>
</gene>
<sequence>MKIKELKVLLQENFNKLSQETTKLFEVDLDKDLFWNLYLDSFPEGTNEIFRERREYDCSCCRQFIKSIGNVVSIKNNEIKTIWDFETNDTTFQPVINTLSNYVKSQAVSDVYVSKFKKIGTDRNFENTGLKVIKWDHLYMELPEKFIERGHKSEAEIKGAYRDTRYVFKRSLEEITEESLITVLELISQNSLYKGEEWKGVLTEFLKLKKAYGKLQTEKEKDNYTWEQSVKVGAVIGRIRNHSTGTLLINISEEMDLDTAVKKYEAIVAPSNYKRPKAIFTQKMLDDAKKTIEKLGYFESLSRRHATLDDITVNNILFSNKDSAKRIQGATNIFEEMSKEVAINPKSFSRVEEVSIGSFVENILPTANELDVFLENRHSSSMVSLIAPVNKDAKTMFKWNNAFSWAYSGNIADSALKERVKSAGGNVEGVLRFSIQWNDGQHDRNDLDAHCCEPNGNWIYYGDKTNRFTTGELDVDIINPERGVPAVENITWTDRDRMLEGTYKFLVHNYTHRGGKNGFKAEIEFDGQIYSFEYNKEMRNGEKVVVAEVTFNRNTGFTIKEKIPFNVSSKEVWGLKTNQFVPVSVVCYSPNYWDEQQGIGHRHYMFMLKDCINTEQPNAFYNEFLNEELMQHKRVLEALGSKMAVNTVDDQLSGLGFSSTKRNDLLVRVKGQSERVLKVKF</sequence>
<comment type="caution">
    <text evidence="1">The sequence shown here is derived from an EMBL/GenBank/DDBJ whole genome shotgun (WGS) entry which is preliminary data.</text>
</comment>
<dbReference type="RefSeq" id="WP_310168755.1">
    <property type="nucleotide sequence ID" value="NZ_JAVDUG010000004.1"/>
</dbReference>
<dbReference type="EMBL" id="JAVDUG010000004">
    <property type="protein sequence ID" value="MDR6779537.1"/>
    <property type="molecule type" value="Genomic_DNA"/>
</dbReference>
<reference evidence="1 2" key="1">
    <citation type="submission" date="2023-07" db="EMBL/GenBank/DDBJ databases">
        <title>Sorghum-associated microbial communities from plants grown in Nebraska, USA.</title>
        <authorList>
            <person name="Schachtman D."/>
        </authorList>
    </citation>
    <scope>NUCLEOTIDE SEQUENCE [LARGE SCALE GENOMIC DNA]</scope>
    <source>
        <strain evidence="1 2">BE143</strain>
    </source>
</reference>
<evidence type="ECO:0000313" key="2">
    <source>
        <dbReference type="Proteomes" id="UP001266807"/>
    </source>
</evidence>
<protein>
    <submittedName>
        <fullName evidence="1">Uncharacterized protein</fullName>
    </submittedName>
</protein>
<evidence type="ECO:0000313" key="1">
    <source>
        <dbReference type="EMBL" id="MDR6779537.1"/>
    </source>
</evidence>